<sequence length="90" mass="10296">MEIKEIKKPYKPRTQDNETRNFQHVKILDCNQPVSRVIFECWHCKQGLLSEVEGISPQVLELTCPSCGRTAIRLMANKVLSTTAIPSPWN</sequence>
<keyword evidence="2" id="KW-1185">Reference proteome</keyword>
<name>A0ABR8BHZ5_9NOSO</name>
<evidence type="ECO:0000313" key="1">
    <source>
        <dbReference type="EMBL" id="MBD2253521.1"/>
    </source>
</evidence>
<evidence type="ECO:0000313" key="2">
    <source>
        <dbReference type="Proteomes" id="UP000621307"/>
    </source>
</evidence>
<dbReference type="Proteomes" id="UP000621307">
    <property type="component" value="Unassembled WGS sequence"/>
</dbReference>
<dbReference type="RefSeq" id="WP_190569049.1">
    <property type="nucleotide sequence ID" value="NZ_JACJQL010000032.1"/>
</dbReference>
<organism evidence="1 2">
    <name type="scientific">Nostoc parmelioides FACHB-3921</name>
    <dbReference type="NCBI Taxonomy" id="2692909"/>
    <lineage>
        <taxon>Bacteria</taxon>
        <taxon>Bacillati</taxon>
        <taxon>Cyanobacteriota</taxon>
        <taxon>Cyanophyceae</taxon>
        <taxon>Nostocales</taxon>
        <taxon>Nostocaceae</taxon>
        <taxon>Nostoc</taxon>
    </lineage>
</organism>
<reference evidence="1 2" key="1">
    <citation type="journal article" date="2020" name="ISME J.">
        <title>Comparative genomics reveals insights into cyanobacterial evolution and habitat adaptation.</title>
        <authorList>
            <person name="Chen M.Y."/>
            <person name="Teng W.K."/>
            <person name="Zhao L."/>
            <person name="Hu C.X."/>
            <person name="Zhou Y.K."/>
            <person name="Han B.P."/>
            <person name="Song L.R."/>
            <person name="Shu W.S."/>
        </authorList>
    </citation>
    <scope>NUCLEOTIDE SEQUENCE [LARGE SCALE GENOMIC DNA]</scope>
    <source>
        <strain evidence="1 2">FACHB-3921</strain>
    </source>
</reference>
<dbReference type="EMBL" id="JACJQL010000032">
    <property type="protein sequence ID" value="MBD2253521.1"/>
    <property type="molecule type" value="Genomic_DNA"/>
</dbReference>
<comment type="caution">
    <text evidence="1">The sequence shown here is derived from an EMBL/GenBank/DDBJ whole genome shotgun (WGS) entry which is preliminary data.</text>
</comment>
<proteinExistence type="predicted"/>
<protein>
    <submittedName>
        <fullName evidence="1">Uncharacterized protein</fullName>
    </submittedName>
</protein>
<gene>
    <name evidence="1" type="ORF">H6G14_19795</name>
</gene>
<accession>A0ABR8BHZ5</accession>